<reference evidence="2" key="1">
    <citation type="submission" date="2023-06" db="EMBL/GenBank/DDBJ databases">
        <authorList>
            <person name="Delattre M."/>
        </authorList>
    </citation>
    <scope>NUCLEOTIDE SEQUENCE</scope>
    <source>
        <strain evidence="2">AF72</strain>
    </source>
</reference>
<evidence type="ECO:0000313" key="3">
    <source>
        <dbReference type="Proteomes" id="UP001177023"/>
    </source>
</evidence>
<feature type="transmembrane region" description="Helical" evidence="1">
    <location>
        <begin position="521"/>
        <end position="542"/>
    </location>
</feature>
<keyword evidence="1" id="KW-0472">Membrane</keyword>
<accession>A0AA36DDN3</accession>
<keyword evidence="1" id="KW-0812">Transmembrane</keyword>
<keyword evidence="1" id="KW-1133">Transmembrane helix</keyword>
<name>A0AA36DDN3_9BILA</name>
<dbReference type="AlphaFoldDB" id="A0AA36DDN3"/>
<protein>
    <submittedName>
        <fullName evidence="2">Uncharacterized protein</fullName>
    </submittedName>
</protein>
<dbReference type="Proteomes" id="UP001177023">
    <property type="component" value="Unassembled WGS sequence"/>
</dbReference>
<comment type="caution">
    <text evidence="2">The sequence shown here is derived from an EMBL/GenBank/DDBJ whole genome shotgun (WGS) entry which is preliminary data.</text>
</comment>
<gene>
    <name evidence="2" type="ORF">MSPICULIGERA_LOCUS22423</name>
</gene>
<organism evidence="2 3">
    <name type="scientific">Mesorhabditis spiculigera</name>
    <dbReference type="NCBI Taxonomy" id="96644"/>
    <lineage>
        <taxon>Eukaryota</taxon>
        <taxon>Metazoa</taxon>
        <taxon>Ecdysozoa</taxon>
        <taxon>Nematoda</taxon>
        <taxon>Chromadorea</taxon>
        <taxon>Rhabditida</taxon>
        <taxon>Rhabditina</taxon>
        <taxon>Rhabditomorpha</taxon>
        <taxon>Rhabditoidea</taxon>
        <taxon>Rhabditidae</taxon>
        <taxon>Mesorhabditinae</taxon>
        <taxon>Mesorhabditis</taxon>
    </lineage>
</organism>
<dbReference type="EMBL" id="CATQJA010002692">
    <property type="protein sequence ID" value="CAJ0584364.1"/>
    <property type="molecule type" value="Genomic_DNA"/>
</dbReference>
<keyword evidence="3" id="KW-1185">Reference proteome</keyword>
<evidence type="ECO:0000256" key="1">
    <source>
        <dbReference type="SAM" id="Phobius"/>
    </source>
</evidence>
<evidence type="ECO:0000313" key="2">
    <source>
        <dbReference type="EMBL" id="CAJ0584364.1"/>
    </source>
</evidence>
<proteinExistence type="predicted"/>
<feature type="non-terminal residue" evidence="2">
    <location>
        <position position="804"/>
    </location>
</feature>
<sequence>MDLTPSLSSIHEDDIHFSEWVQHHGFQEFITYACREHQIACNKWQPTTNRTTGGKMEQRPLGCYSGANRVHNADTDGNYGYIPRNCPCYMINYNIYIRILETTIMDRAACHSDLSYDRSPDRFAPYPPYYLCSPSNPPYLPRSRCTNIEDLHENGIDKQRLVYREALQLGANRVCPVLGMSDLYDAYSGTCTGMENKTPDPAQVAFTELYQRPDDGKWERINYACPDGDVFCAFDDFYACFRGVQRASETGCECKGTSAANLAGYAGPYIVEALKWYSKERLDRGEETGICGGETERSLWYPDPPRFVYCSASSFLYDEQFGCGETISEPLTGPGQSPRVAVREQIYWNGRRHDVIYACEPNEYYCANWGHGHKRQPGCYTGVKYEDEKQCTCVPSGGSDSDDGYVPNYETGMEIDALIEEIPYRAGSLQIRYGCGSPDLVYCQTLSGPSSTYYDPGCYAEYQDSRGAICSALYKRKAGVTPPESTDAARSSGTDERRRLAAARRAEVAQQAINERLHMVLFFHGILLPICVAITVLVYWLYRLEYKFCSLQQMEQEKLANCPPVPDEPNYLRRVIFTKQASADGPVLVGCNATQTFCAETEPNGLPGCYNSTGLAVTGSPPVCKMSNASLGLTLETAASQEMMLLYKDLGPSAKLAIRPDDTLQSQRTLYCLATGKGFGPEWPHCQVDSTPHQRAERTLYYEYVKHDLDKYKVFYVCPLHSVPCQNGDTIACYPGLERDMTKPFELVCKPDATKKSKPQKITEYHVADYLAIKKRKTQNAQRHPELLLGFLGASPSRRPSLPC</sequence>